<name>A0ACC4W4Q0_STRFR</name>
<keyword evidence="2" id="KW-1185">Reference proteome</keyword>
<comment type="caution">
    <text evidence="1">The sequence shown here is derived from an EMBL/GenBank/DDBJ whole genome shotgun (WGS) entry which is preliminary data.</text>
</comment>
<organism evidence="1 2">
    <name type="scientific">Streptomyces fradiae</name>
    <name type="common">Streptomyces roseoflavus</name>
    <dbReference type="NCBI Taxonomy" id="1906"/>
    <lineage>
        <taxon>Bacteria</taxon>
        <taxon>Bacillati</taxon>
        <taxon>Actinomycetota</taxon>
        <taxon>Actinomycetes</taxon>
        <taxon>Kitasatosporales</taxon>
        <taxon>Streptomycetaceae</taxon>
        <taxon>Streptomyces</taxon>
    </lineage>
</organism>
<reference evidence="1" key="1">
    <citation type="submission" date="2015-07" db="EMBL/GenBank/DDBJ databases">
        <title>Draft genome sequence of Streptomyces fradiae, a resistant strain to nitron-oligomycin.</title>
        <authorList>
            <person name="Vatlin A.A."/>
            <person name="Bekker O.B."/>
            <person name="Danilenko V.N."/>
        </authorList>
    </citation>
    <scope>NUCLEOTIDE SEQUENCE</scope>
    <source>
        <strain evidence="1">Olg1-1</strain>
    </source>
</reference>
<protein>
    <submittedName>
        <fullName evidence="1">Uncharacterized protein</fullName>
    </submittedName>
</protein>
<evidence type="ECO:0000313" key="1">
    <source>
        <dbReference type="EMBL" id="KNE79641.1"/>
    </source>
</evidence>
<accession>A0ACC4W4Q0</accession>
<evidence type="ECO:0000313" key="2">
    <source>
        <dbReference type="Proteomes" id="UP000037185"/>
    </source>
</evidence>
<dbReference type="EMBL" id="LGSP01000077">
    <property type="protein sequence ID" value="KNE79641.1"/>
    <property type="molecule type" value="Genomic_DNA"/>
</dbReference>
<dbReference type="Proteomes" id="UP000037185">
    <property type="component" value="Unassembled WGS sequence"/>
</dbReference>
<sequence>MPKEMDRAGVERVNDGDKVSGELLPCVGSRRMEAACFVLSSAVDGYSAVASSTQRQQHGKEIFFTAHETGDHDHSAHGVCRTVRCHVDYRKVAAAGDE</sequence>
<gene>
    <name evidence="1" type="ORF">ADZ36_26390</name>
</gene>
<proteinExistence type="predicted"/>